<dbReference type="AlphaFoldDB" id="A0A917ZUT8"/>
<feature type="domain" description="Roadblock/LAMTOR2" evidence="1">
    <location>
        <begin position="13"/>
        <end position="105"/>
    </location>
</feature>
<dbReference type="Pfam" id="PF03259">
    <property type="entry name" value="Robl_LC7"/>
    <property type="match status" value="1"/>
</dbReference>
<evidence type="ECO:0000313" key="3">
    <source>
        <dbReference type="Proteomes" id="UP000641932"/>
    </source>
</evidence>
<dbReference type="Gene3D" id="3.30.450.30">
    <property type="entry name" value="Dynein light chain 2a, cytoplasmic"/>
    <property type="match status" value="1"/>
</dbReference>
<organism evidence="2 3">
    <name type="scientific">Wenjunlia tyrosinilytica</name>
    <dbReference type="NCBI Taxonomy" id="1544741"/>
    <lineage>
        <taxon>Bacteria</taxon>
        <taxon>Bacillati</taxon>
        <taxon>Actinomycetota</taxon>
        <taxon>Actinomycetes</taxon>
        <taxon>Kitasatosporales</taxon>
        <taxon>Streptomycetaceae</taxon>
        <taxon>Wenjunlia</taxon>
    </lineage>
</organism>
<evidence type="ECO:0000259" key="1">
    <source>
        <dbReference type="SMART" id="SM00960"/>
    </source>
</evidence>
<dbReference type="SMART" id="SM00960">
    <property type="entry name" value="Robl_LC7"/>
    <property type="match status" value="1"/>
</dbReference>
<dbReference type="Proteomes" id="UP000641932">
    <property type="component" value="Unassembled WGS sequence"/>
</dbReference>
<accession>A0A917ZUT8</accession>
<dbReference type="InterPro" id="IPR053141">
    <property type="entry name" value="Mycobact_SerProt_Inhib_Rv3364c"/>
</dbReference>
<dbReference type="RefSeq" id="WP_189134656.1">
    <property type="nucleotide sequence ID" value="NZ_BMMS01000029.1"/>
</dbReference>
<protein>
    <submittedName>
        <fullName evidence="2">Dynein regulation protein LC7</fullName>
    </submittedName>
</protein>
<dbReference type="InterPro" id="IPR004942">
    <property type="entry name" value="Roadblock/LAMTOR2_dom"/>
</dbReference>
<name>A0A917ZUT8_9ACTN</name>
<dbReference type="PANTHER" id="PTHR36222:SF1">
    <property type="entry name" value="SERINE PROTEASE INHIBITOR RV3364C"/>
    <property type="match status" value="1"/>
</dbReference>
<comment type="caution">
    <text evidence="2">The sequence shown here is derived from an EMBL/GenBank/DDBJ whole genome shotgun (WGS) entry which is preliminary data.</text>
</comment>
<gene>
    <name evidence="2" type="ORF">GCM10012280_56330</name>
</gene>
<proteinExistence type="predicted"/>
<reference evidence="2" key="1">
    <citation type="journal article" date="2014" name="Int. J. Syst. Evol. Microbiol.">
        <title>Complete genome sequence of Corynebacterium casei LMG S-19264T (=DSM 44701T), isolated from a smear-ripened cheese.</title>
        <authorList>
            <consortium name="US DOE Joint Genome Institute (JGI-PGF)"/>
            <person name="Walter F."/>
            <person name="Albersmeier A."/>
            <person name="Kalinowski J."/>
            <person name="Ruckert C."/>
        </authorList>
    </citation>
    <scope>NUCLEOTIDE SEQUENCE</scope>
    <source>
        <strain evidence="2">CGMCC 4.7201</strain>
    </source>
</reference>
<keyword evidence="3" id="KW-1185">Reference proteome</keyword>
<dbReference type="PANTHER" id="PTHR36222">
    <property type="entry name" value="SERINE PROTEASE INHIBITOR RV3364C"/>
    <property type="match status" value="1"/>
</dbReference>
<sequence>MTPTSPATDRPLDQLLTGLVQRVADVRHCVVLSEDGLVVSKSTSFSRSDAERLAATSSGLMSLGRGICGHFDGGAVHQALIEMRNGYLILTSAAPGAGAHLAVLTTRSADVGVVAYEMNMLAKKIGDHLGVAPRNQAVGPAANGE</sequence>
<dbReference type="SUPFAM" id="SSF103196">
    <property type="entry name" value="Roadblock/LC7 domain"/>
    <property type="match status" value="1"/>
</dbReference>
<evidence type="ECO:0000313" key="2">
    <source>
        <dbReference type="EMBL" id="GGO96560.1"/>
    </source>
</evidence>
<reference evidence="2" key="2">
    <citation type="submission" date="2020-09" db="EMBL/GenBank/DDBJ databases">
        <authorList>
            <person name="Sun Q."/>
            <person name="Zhou Y."/>
        </authorList>
    </citation>
    <scope>NUCLEOTIDE SEQUENCE</scope>
    <source>
        <strain evidence="2">CGMCC 4.7201</strain>
    </source>
</reference>
<dbReference type="EMBL" id="BMMS01000029">
    <property type="protein sequence ID" value="GGO96560.1"/>
    <property type="molecule type" value="Genomic_DNA"/>
</dbReference>